<gene>
    <name evidence="2" type="ORF">IGS68_02485</name>
</gene>
<feature type="signal peptide" evidence="1">
    <location>
        <begin position="1"/>
        <end position="18"/>
    </location>
</feature>
<evidence type="ECO:0008006" key="4">
    <source>
        <dbReference type="Google" id="ProtNLM"/>
    </source>
</evidence>
<proteinExistence type="predicted"/>
<name>A0ABX7B748_9PROT</name>
<keyword evidence="1" id="KW-0732">Signal</keyword>
<reference evidence="2" key="1">
    <citation type="submission" date="2021-02" db="EMBL/GenBank/DDBJ databases">
        <title>Skermanella TT6 skin isolate.</title>
        <authorList>
            <person name="Lee K."/>
            <person name="Ganzorig M."/>
        </authorList>
    </citation>
    <scope>NUCLEOTIDE SEQUENCE</scope>
    <source>
        <strain evidence="2">TT6</strain>
    </source>
</reference>
<sequence>MRVFVKTAALLVLLGACAQENSVQTTATRNAEPPSRFQSIGSCEPTAWVGLDQDARSLPPADRQRVARLLQEAQSYHAESNRGQCIMTLQNAERIVRQGTGQS</sequence>
<dbReference type="RefSeq" id="WP_201077084.1">
    <property type="nucleotide sequence ID" value="NZ_CP067420.1"/>
</dbReference>
<dbReference type="Proteomes" id="UP000595197">
    <property type="component" value="Chromosome"/>
</dbReference>
<evidence type="ECO:0000256" key="1">
    <source>
        <dbReference type="SAM" id="SignalP"/>
    </source>
</evidence>
<dbReference type="PROSITE" id="PS51257">
    <property type="entry name" value="PROKAR_LIPOPROTEIN"/>
    <property type="match status" value="1"/>
</dbReference>
<evidence type="ECO:0000313" key="2">
    <source>
        <dbReference type="EMBL" id="QQP90157.1"/>
    </source>
</evidence>
<dbReference type="EMBL" id="CP067420">
    <property type="protein sequence ID" value="QQP90157.1"/>
    <property type="molecule type" value="Genomic_DNA"/>
</dbReference>
<organism evidence="2 3">
    <name type="scientific">Skermanella cutis</name>
    <dbReference type="NCBI Taxonomy" id="2775420"/>
    <lineage>
        <taxon>Bacteria</taxon>
        <taxon>Pseudomonadati</taxon>
        <taxon>Pseudomonadota</taxon>
        <taxon>Alphaproteobacteria</taxon>
        <taxon>Rhodospirillales</taxon>
        <taxon>Azospirillaceae</taxon>
        <taxon>Skermanella</taxon>
    </lineage>
</organism>
<keyword evidence="3" id="KW-1185">Reference proteome</keyword>
<accession>A0ABX7B748</accession>
<protein>
    <recommendedName>
        <fullName evidence="4">Lipoprotein</fullName>
    </recommendedName>
</protein>
<evidence type="ECO:0000313" key="3">
    <source>
        <dbReference type="Proteomes" id="UP000595197"/>
    </source>
</evidence>
<feature type="chain" id="PRO_5046798151" description="Lipoprotein" evidence="1">
    <location>
        <begin position="19"/>
        <end position="103"/>
    </location>
</feature>